<dbReference type="AlphaFoldDB" id="A0A9K3I4B8"/>
<evidence type="ECO:0000313" key="2">
    <source>
        <dbReference type="Proteomes" id="UP000215914"/>
    </source>
</evidence>
<keyword evidence="2" id="KW-1185">Reference proteome</keyword>
<sequence length="54" mass="6177">MGLGLLKPIPNPSYCHPFVTYVNDELSQKTLILWGDLKDKLNSNRQSFSFCSFL</sequence>
<evidence type="ECO:0000313" key="1">
    <source>
        <dbReference type="EMBL" id="KAF5789586.1"/>
    </source>
</evidence>
<gene>
    <name evidence="1" type="ORF">HanXRQr2_Chr09g0373011</name>
</gene>
<reference evidence="1" key="2">
    <citation type="submission" date="2020-06" db="EMBL/GenBank/DDBJ databases">
        <title>Helianthus annuus Genome sequencing and assembly Release 2.</title>
        <authorList>
            <person name="Gouzy J."/>
            <person name="Langlade N."/>
            <person name="Munos S."/>
        </authorList>
    </citation>
    <scope>NUCLEOTIDE SEQUENCE</scope>
    <source>
        <tissue evidence="1">Leaves</tissue>
    </source>
</reference>
<organism evidence="1 2">
    <name type="scientific">Helianthus annuus</name>
    <name type="common">Common sunflower</name>
    <dbReference type="NCBI Taxonomy" id="4232"/>
    <lineage>
        <taxon>Eukaryota</taxon>
        <taxon>Viridiplantae</taxon>
        <taxon>Streptophyta</taxon>
        <taxon>Embryophyta</taxon>
        <taxon>Tracheophyta</taxon>
        <taxon>Spermatophyta</taxon>
        <taxon>Magnoliopsida</taxon>
        <taxon>eudicotyledons</taxon>
        <taxon>Gunneridae</taxon>
        <taxon>Pentapetalae</taxon>
        <taxon>asterids</taxon>
        <taxon>campanulids</taxon>
        <taxon>Asterales</taxon>
        <taxon>Asteraceae</taxon>
        <taxon>Asteroideae</taxon>
        <taxon>Heliantheae alliance</taxon>
        <taxon>Heliantheae</taxon>
        <taxon>Helianthus</taxon>
    </lineage>
</organism>
<dbReference type="EMBL" id="MNCJ02000324">
    <property type="protein sequence ID" value="KAF5789586.1"/>
    <property type="molecule type" value="Genomic_DNA"/>
</dbReference>
<reference evidence="1" key="1">
    <citation type="journal article" date="2017" name="Nature">
        <title>The sunflower genome provides insights into oil metabolism, flowering and Asterid evolution.</title>
        <authorList>
            <person name="Badouin H."/>
            <person name="Gouzy J."/>
            <person name="Grassa C.J."/>
            <person name="Murat F."/>
            <person name="Staton S.E."/>
            <person name="Cottret L."/>
            <person name="Lelandais-Briere C."/>
            <person name="Owens G.L."/>
            <person name="Carrere S."/>
            <person name="Mayjonade B."/>
            <person name="Legrand L."/>
            <person name="Gill N."/>
            <person name="Kane N.C."/>
            <person name="Bowers J.E."/>
            <person name="Hubner S."/>
            <person name="Bellec A."/>
            <person name="Berard A."/>
            <person name="Berges H."/>
            <person name="Blanchet N."/>
            <person name="Boniface M.C."/>
            <person name="Brunel D."/>
            <person name="Catrice O."/>
            <person name="Chaidir N."/>
            <person name="Claudel C."/>
            <person name="Donnadieu C."/>
            <person name="Faraut T."/>
            <person name="Fievet G."/>
            <person name="Helmstetter N."/>
            <person name="King M."/>
            <person name="Knapp S.J."/>
            <person name="Lai Z."/>
            <person name="Le Paslier M.C."/>
            <person name="Lippi Y."/>
            <person name="Lorenzon L."/>
            <person name="Mandel J.R."/>
            <person name="Marage G."/>
            <person name="Marchand G."/>
            <person name="Marquand E."/>
            <person name="Bret-Mestries E."/>
            <person name="Morien E."/>
            <person name="Nambeesan S."/>
            <person name="Nguyen T."/>
            <person name="Pegot-Espagnet P."/>
            <person name="Pouilly N."/>
            <person name="Raftis F."/>
            <person name="Sallet E."/>
            <person name="Schiex T."/>
            <person name="Thomas J."/>
            <person name="Vandecasteele C."/>
            <person name="Vares D."/>
            <person name="Vear F."/>
            <person name="Vautrin S."/>
            <person name="Crespi M."/>
            <person name="Mangin B."/>
            <person name="Burke J.M."/>
            <person name="Salse J."/>
            <person name="Munos S."/>
            <person name="Vincourt P."/>
            <person name="Rieseberg L.H."/>
            <person name="Langlade N.B."/>
        </authorList>
    </citation>
    <scope>NUCLEOTIDE SEQUENCE</scope>
    <source>
        <tissue evidence="1">Leaves</tissue>
    </source>
</reference>
<comment type="caution">
    <text evidence="1">The sequence shown here is derived from an EMBL/GenBank/DDBJ whole genome shotgun (WGS) entry which is preliminary data.</text>
</comment>
<name>A0A9K3I4B8_HELAN</name>
<dbReference type="Gramene" id="mRNA:HanXRQr2_Chr09g0373011">
    <property type="protein sequence ID" value="mRNA:HanXRQr2_Chr09g0373011"/>
    <property type="gene ID" value="HanXRQr2_Chr09g0373011"/>
</dbReference>
<dbReference type="Proteomes" id="UP000215914">
    <property type="component" value="Unassembled WGS sequence"/>
</dbReference>
<protein>
    <submittedName>
        <fullName evidence="1">Uncharacterized protein</fullName>
    </submittedName>
</protein>
<proteinExistence type="predicted"/>
<accession>A0A9K3I4B8</accession>